<dbReference type="GO" id="GO:0003677">
    <property type="term" value="F:DNA binding"/>
    <property type="evidence" value="ECO:0007669"/>
    <property type="project" value="UniProtKB-KW"/>
</dbReference>
<dbReference type="InterPro" id="IPR013324">
    <property type="entry name" value="RNA_pol_sigma_r3/r4-like"/>
</dbReference>
<evidence type="ECO:0000256" key="5">
    <source>
        <dbReference type="ARBA" id="ARBA00023163"/>
    </source>
</evidence>
<dbReference type="Pfam" id="PF04542">
    <property type="entry name" value="Sigma70_r2"/>
    <property type="match status" value="1"/>
</dbReference>
<proteinExistence type="inferred from homology"/>
<dbReference type="InterPro" id="IPR039425">
    <property type="entry name" value="RNA_pol_sigma-70-like"/>
</dbReference>
<dbReference type="PANTHER" id="PTHR43133:SF8">
    <property type="entry name" value="RNA POLYMERASE SIGMA FACTOR HI_1459-RELATED"/>
    <property type="match status" value="1"/>
</dbReference>
<dbReference type="EMBL" id="JABZGR010000011">
    <property type="protein sequence ID" value="MBF0970368.1"/>
    <property type="molecule type" value="Genomic_DNA"/>
</dbReference>
<comment type="similarity">
    <text evidence="1">Belongs to the sigma-70 factor family. ECF subfamily.</text>
</comment>
<keyword evidence="3" id="KW-0731">Sigma factor</keyword>
<dbReference type="CDD" id="cd06171">
    <property type="entry name" value="Sigma70_r4"/>
    <property type="match status" value="1"/>
</dbReference>
<accession>A0A929RW42</accession>
<feature type="domain" description="RNA polymerase sigma-70 region 2" evidence="6">
    <location>
        <begin position="14"/>
        <end position="74"/>
    </location>
</feature>
<evidence type="ECO:0000256" key="4">
    <source>
        <dbReference type="ARBA" id="ARBA00023125"/>
    </source>
</evidence>
<dbReference type="NCBIfam" id="TIGR02937">
    <property type="entry name" value="sigma70-ECF"/>
    <property type="match status" value="1"/>
</dbReference>
<name>A0A929RW42_9BACT</name>
<evidence type="ECO:0000256" key="3">
    <source>
        <dbReference type="ARBA" id="ARBA00023082"/>
    </source>
</evidence>
<gene>
    <name evidence="8" type="ORF">HXK21_04935</name>
</gene>
<dbReference type="InterPro" id="IPR007627">
    <property type="entry name" value="RNA_pol_sigma70_r2"/>
</dbReference>
<dbReference type="SUPFAM" id="SSF88659">
    <property type="entry name" value="Sigma3 and sigma4 domains of RNA polymerase sigma factors"/>
    <property type="match status" value="1"/>
</dbReference>
<evidence type="ECO:0000313" key="8">
    <source>
        <dbReference type="EMBL" id="MBF0970368.1"/>
    </source>
</evidence>
<dbReference type="InterPro" id="IPR013249">
    <property type="entry name" value="RNA_pol_sigma70_r4_t2"/>
</dbReference>
<evidence type="ECO:0000259" key="6">
    <source>
        <dbReference type="Pfam" id="PF04542"/>
    </source>
</evidence>
<keyword evidence="5" id="KW-0804">Transcription</keyword>
<dbReference type="PANTHER" id="PTHR43133">
    <property type="entry name" value="RNA POLYMERASE ECF-TYPE SIGMA FACTO"/>
    <property type="match status" value="1"/>
</dbReference>
<sequence length="169" mass="19696">MKEIDFREDLLPLKNKLYRLALRITLDTAEAEDVTQDTLIRVWTKREELGGLNSLEAYCLTVCRNLALDRHDKKEAQNLSLDVAYEAADRSLSAQEQLEHDEKLRRVHELFNSLPERQRSAMQLRDIEGKSYKEVAETLGITEDNVKITLFRARQAIKKQYLKEESYGL</sequence>
<evidence type="ECO:0000313" key="9">
    <source>
        <dbReference type="Proteomes" id="UP000704068"/>
    </source>
</evidence>
<feature type="domain" description="RNA polymerase sigma factor 70 region 4 type 2" evidence="7">
    <location>
        <begin position="105"/>
        <end position="156"/>
    </location>
</feature>
<evidence type="ECO:0000256" key="1">
    <source>
        <dbReference type="ARBA" id="ARBA00010641"/>
    </source>
</evidence>
<dbReference type="Gene3D" id="1.10.1740.10">
    <property type="match status" value="1"/>
</dbReference>
<dbReference type="Gene3D" id="1.10.10.10">
    <property type="entry name" value="Winged helix-like DNA-binding domain superfamily/Winged helix DNA-binding domain"/>
    <property type="match status" value="1"/>
</dbReference>
<evidence type="ECO:0000256" key="2">
    <source>
        <dbReference type="ARBA" id="ARBA00023015"/>
    </source>
</evidence>
<keyword evidence="2" id="KW-0805">Transcription regulation</keyword>
<comment type="caution">
    <text evidence="8">The sequence shown here is derived from an EMBL/GenBank/DDBJ whole genome shotgun (WGS) entry which is preliminary data.</text>
</comment>
<organism evidence="8 9">
    <name type="scientific">Alloprevotella tannerae</name>
    <dbReference type="NCBI Taxonomy" id="76122"/>
    <lineage>
        <taxon>Bacteria</taxon>
        <taxon>Pseudomonadati</taxon>
        <taxon>Bacteroidota</taxon>
        <taxon>Bacteroidia</taxon>
        <taxon>Bacteroidales</taxon>
        <taxon>Prevotellaceae</taxon>
        <taxon>Alloprevotella</taxon>
    </lineage>
</organism>
<dbReference type="GO" id="GO:0006352">
    <property type="term" value="P:DNA-templated transcription initiation"/>
    <property type="evidence" value="ECO:0007669"/>
    <property type="project" value="InterPro"/>
</dbReference>
<dbReference type="InterPro" id="IPR036388">
    <property type="entry name" value="WH-like_DNA-bd_sf"/>
</dbReference>
<dbReference type="Proteomes" id="UP000704068">
    <property type="component" value="Unassembled WGS sequence"/>
</dbReference>
<dbReference type="GO" id="GO:0016987">
    <property type="term" value="F:sigma factor activity"/>
    <property type="evidence" value="ECO:0007669"/>
    <property type="project" value="UniProtKB-KW"/>
</dbReference>
<dbReference type="SUPFAM" id="SSF88946">
    <property type="entry name" value="Sigma2 domain of RNA polymerase sigma factors"/>
    <property type="match status" value="1"/>
</dbReference>
<keyword evidence="4" id="KW-0238">DNA-binding</keyword>
<dbReference type="InterPro" id="IPR013325">
    <property type="entry name" value="RNA_pol_sigma_r2"/>
</dbReference>
<dbReference type="AlphaFoldDB" id="A0A929RW42"/>
<reference evidence="8" key="1">
    <citation type="submission" date="2020-04" db="EMBL/GenBank/DDBJ databases">
        <title>Deep metagenomics examines the oral microbiome during advanced dental caries in children, revealing novel taxa and co-occurrences with host molecules.</title>
        <authorList>
            <person name="Baker J.L."/>
            <person name="Morton J.T."/>
            <person name="Dinis M."/>
            <person name="Alvarez R."/>
            <person name="Tran N.C."/>
            <person name="Knight R."/>
            <person name="Edlund A."/>
        </authorList>
    </citation>
    <scope>NUCLEOTIDE SEQUENCE</scope>
    <source>
        <strain evidence="8">JCVI_34_bin.1</strain>
    </source>
</reference>
<dbReference type="Pfam" id="PF08281">
    <property type="entry name" value="Sigma70_r4_2"/>
    <property type="match status" value="1"/>
</dbReference>
<dbReference type="RefSeq" id="WP_296088629.1">
    <property type="nucleotide sequence ID" value="NZ_CAUSLU010000007.1"/>
</dbReference>
<evidence type="ECO:0000259" key="7">
    <source>
        <dbReference type="Pfam" id="PF08281"/>
    </source>
</evidence>
<dbReference type="InterPro" id="IPR014284">
    <property type="entry name" value="RNA_pol_sigma-70_dom"/>
</dbReference>
<protein>
    <submittedName>
        <fullName evidence="8">RNA polymerase sigma factor</fullName>
    </submittedName>
</protein>